<proteinExistence type="predicted"/>
<dbReference type="AlphaFoldDB" id="A0A953JF92"/>
<dbReference type="PANTHER" id="PTHR43626">
    <property type="entry name" value="ACYL-COA N-ACYLTRANSFERASE"/>
    <property type="match status" value="1"/>
</dbReference>
<comment type="caution">
    <text evidence="4">The sequence shown here is derived from an EMBL/GenBank/DDBJ whole genome shotgun (WGS) entry which is preliminary data.</text>
</comment>
<sequence length="150" mass="17419">MKVRRAKIADVKSIHKLINGFAKNEEMLPRALNDLYENVRDFFIYEESGELRGICALRVVWEDLAEVRSLAVRREDQGRGVGTALLKRCLRDARELGIKRVFALTYLPEFFEKMGFKEIDKVKLPHKIWGDCLKCPKFPECNEHAVIIIL</sequence>
<dbReference type="Gene3D" id="3.40.630.30">
    <property type="match status" value="1"/>
</dbReference>
<dbReference type="SUPFAM" id="SSF55729">
    <property type="entry name" value="Acyl-CoA N-acyltransferases (Nat)"/>
    <property type="match status" value="1"/>
</dbReference>
<dbReference type="InterPro" id="IPR016181">
    <property type="entry name" value="Acyl_CoA_acyltransferase"/>
</dbReference>
<organism evidence="4 5">
    <name type="scientific">Candidatus Nitrobium versatile</name>
    <dbReference type="NCBI Taxonomy" id="2884831"/>
    <lineage>
        <taxon>Bacteria</taxon>
        <taxon>Pseudomonadati</taxon>
        <taxon>Nitrospirota</taxon>
        <taxon>Nitrospiria</taxon>
        <taxon>Nitrospirales</taxon>
        <taxon>Nitrospiraceae</taxon>
        <taxon>Candidatus Nitrobium</taxon>
    </lineage>
</organism>
<gene>
    <name evidence="4" type="ORF">K8I29_15255</name>
</gene>
<dbReference type="Pfam" id="PF00583">
    <property type="entry name" value="Acetyltransf_1"/>
    <property type="match status" value="1"/>
</dbReference>
<evidence type="ECO:0000313" key="5">
    <source>
        <dbReference type="Proteomes" id="UP000705867"/>
    </source>
</evidence>
<evidence type="ECO:0000259" key="3">
    <source>
        <dbReference type="PROSITE" id="PS51186"/>
    </source>
</evidence>
<dbReference type="EMBL" id="JAIOIV010000120">
    <property type="protein sequence ID" value="MBZ0157555.1"/>
    <property type="molecule type" value="Genomic_DNA"/>
</dbReference>
<dbReference type="NCBIfam" id="NF005840">
    <property type="entry name" value="PRK07757.1"/>
    <property type="match status" value="1"/>
</dbReference>
<dbReference type="GO" id="GO:0005737">
    <property type="term" value="C:cytoplasm"/>
    <property type="evidence" value="ECO:0007669"/>
    <property type="project" value="TreeGrafter"/>
</dbReference>
<accession>A0A953JF92</accession>
<dbReference type="GO" id="GO:0008080">
    <property type="term" value="F:N-acetyltransferase activity"/>
    <property type="evidence" value="ECO:0007669"/>
    <property type="project" value="InterPro"/>
</dbReference>
<dbReference type="PROSITE" id="PS51186">
    <property type="entry name" value="GNAT"/>
    <property type="match status" value="1"/>
</dbReference>
<name>A0A953JF92_9BACT</name>
<evidence type="ECO:0000313" key="4">
    <source>
        <dbReference type="EMBL" id="MBZ0157555.1"/>
    </source>
</evidence>
<keyword evidence="1" id="KW-0808">Transferase</keyword>
<dbReference type="InterPro" id="IPR000182">
    <property type="entry name" value="GNAT_dom"/>
</dbReference>
<reference evidence="4" key="1">
    <citation type="journal article" date="2021" name="bioRxiv">
        <title>Unraveling nitrogen, sulfur and carbon metabolic pathways and microbial community transcriptional responses to substrate deprivation and toxicity stresses in a bioreactor mimicking anoxic brackish coastal sediment conditions.</title>
        <authorList>
            <person name="Martins P.D."/>
            <person name="Echeveste M.J."/>
            <person name="Arshad A."/>
            <person name="Kurth J."/>
            <person name="Ouboter H."/>
            <person name="Jetten M.S.M."/>
            <person name="Welte C.U."/>
        </authorList>
    </citation>
    <scope>NUCLEOTIDE SEQUENCE</scope>
    <source>
        <strain evidence="4">MAG_39</strain>
    </source>
</reference>
<reference evidence="4" key="2">
    <citation type="submission" date="2021-08" db="EMBL/GenBank/DDBJ databases">
        <authorList>
            <person name="Dalcin Martins P."/>
        </authorList>
    </citation>
    <scope>NUCLEOTIDE SEQUENCE</scope>
    <source>
        <strain evidence="4">MAG_39</strain>
    </source>
</reference>
<protein>
    <submittedName>
        <fullName evidence="4">N-acetyltransferase</fullName>
    </submittedName>
</protein>
<feature type="domain" description="N-acetyltransferase" evidence="3">
    <location>
        <begin position="1"/>
        <end position="139"/>
    </location>
</feature>
<evidence type="ECO:0000256" key="2">
    <source>
        <dbReference type="ARBA" id="ARBA00023315"/>
    </source>
</evidence>
<dbReference type="InterPro" id="IPR045039">
    <property type="entry name" value="NSI-like"/>
</dbReference>
<dbReference type="CDD" id="cd04301">
    <property type="entry name" value="NAT_SF"/>
    <property type="match status" value="1"/>
</dbReference>
<keyword evidence="2" id="KW-0012">Acyltransferase</keyword>
<dbReference type="PANTHER" id="PTHR43626:SF4">
    <property type="entry name" value="GCN5-RELATED N-ACETYLTRANSFERASE 2, CHLOROPLASTIC"/>
    <property type="match status" value="1"/>
</dbReference>
<evidence type="ECO:0000256" key="1">
    <source>
        <dbReference type="ARBA" id="ARBA00022679"/>
    </source>
</evidence>
<dbReference type="Proteomes" id="UP000705867">
    <property type="component" value="Unassembled WGS sequence"/>
</dbReference>